<proteinExistence type="inferred from homology"/>
<dbReference type="PROSITE" id="PS52029">
    <property type="entry name" value="LD_TPASE"/>
    <property type="match status" value="1"/>
</dbReference>
<dbReference type="PATRIC" id="fig|447.4.peg.1713"/>
<keyword evidence="10" id="KW-1185">Reference proteome</keyword>
<keyword evidence="3" id="KW-0808">Transferase</keyword>
<gene>
    <name evidence="9" type="ORF">Lboz_1606</name>
</gene>
<dbReference type="EMBL" id="LNXU01000017">
    <property type="protein sequence ID" value="KTC74166.1"/>
    <property type="molecule type" value="Genomic_DNA"/>
</dbReference>
<dbReference type="GO" id="GO:0071972">
    <property type="term" value="F:peptidoglycan L,D-transpeptidase activity"/>
    <property type="evidence" value="ECO:0007669"/>
    <property type="project" value="TreeGrafter"/>
</dbReference>
<evidence type="ECO:0000259" key="8">
    <source>
        <dbReference type="PROSITE" id="PS52029"/>
    </source>
</evidence>
<organism evidence="9 10">
    <name type="scientific">Legionella bozemanae</name>
    <name type="common">Fluoribacter bozemanae</name>
    <dbReference type="NCBI Taxonomy" id="447"/>
    <lineage>
        <taxon>Bacteria</taxon>
        <taxon>Pseudomonadati</taxon>
        <taxon>Pseudomonadota</taxon>
        <taxon>Gammaproteobacteria</taxon>
        <taxon>Legionellales</taxon>
        <taxon>Legionellaceae</taxon>
        <taxon>Legionella</taxon>
    </lineage>
</organism>
<dbReference type="PANTHER" id="PTHR30582">
    <property type="entry name" value="L,D-TRANSPEPTIDASE"/>
    <property type="match status" value="1"/>
</dbReference>
<comment type="similarity">
    <text evidence="2">Belongs to the YkuD family.</text>
</comment>
<dbReference type="OrthoDB" id="463216at2"/>
<feature type="active site" description="Nucleophile" evidence="7">
    <location>
        <position position="212"/>
    </location>
</feature>
<dbReference type="GO" id="GO:0005576">
    <property type="term" value="C:extracellular region"/>
    <property type="evidence" value="ECO:0007669"/>
    <property type="project" value="TreeGrafter"/>
</dbReference>
<dbReference type="AlphaFoldDB" id="A0A0W0RSY1"/>
<evidence type="ECO:0000256" key="7">
    <source>
        <dbReference type="PROSITE-ProRule" id="PRU01373"/>
    </source>
</evidence>
<keyword evidence="6 7" id="KW-0961">Cell wall biogenesis/degradation</keyword>
<dbReference type="CDD" id="cd16913">
    <property type="entry name" value="YkuD_like"/>
    <property type="match status" value="1"/>
</dbReference>
<comment type="caution">
    <text evidence="9">The sequence shown here is derived from an EMBL/GenBank/DDBJ whole genome shotgun (WGS) entry which is preliminary data.</text>
</comment>
<evidence type="ECO:0000256" key="3">
    <source>
        <dbReference type="ARBA" id="ARBA00022679"/>
    </source>
</evidence>
<name>A0A0W0RSY1_LEGBO</name>
<evidence type="ECO:0000256" key="6">
    <source>
        <dbReference type="ARBA" id="ARBA00023316"/>
    </source>
</evidence>
<dbReference type="SUPFAM" id="SSF141523">
    <property type="entry name" value="L,D-transpeptidase catalytic domain-like"/>
    <property type="match status" value="1"/>
</dbReference>
<dbReference type="STRING" id="447.Lboz_1606"/>
<dbReference type="Proteomes" id="UP000054695">
    <property type="component" value="Unassembled WGS sequence"/>
</dbReference>
<protein>
    <submittedName>
        <fullName evidence="9">Enhanced entry protein EnhA</fullName>
    </submittedName>
</protein>
<evidence type="ECO:0000313" key="9">
    <source>
        <dbReference type="EMBL" id="KTC74166.1"/>
    </source>
</evidence>
<dbReference type="PANTHER" id="PTHR30582:SF2">
    <property type="entry name" value="L,D-TRANSPEPTIDASE YCIB-RELATED"/>
    <property type="match status" value="1"/>
</dbReference>
<feature type="domain" description="L,D-TPase catalytic" evidence="8">
    <location>
        <begin position="110"/>
        <end position="243"/>
    </location>
</feature>
<dbReference type="UniPathway" id="UPA00219"/>
<evidence type="ECO:0000256" key="2">
    <source>
        <dbReference type="ARBA" id="ARBA00005992"/>
    </source>
</evidence>
<keyword evidence="5 7" id="KW-0573">Peptidoglycan synthesis</keyword>
<evidence type="ECO:0000256" key="5">
    <source>
        <dbReference type="ARBA" id="ARBA00022984"/>
    </source>
</evidence>
<evidence type="ECO:0000256" key="4">
    <source>
        <dbReference type="ARBA" id="ARBA00022960"/>
    </source>
</evidence>
<keyword evidence="4 7" id="KW-0133">Cell shape</keyword>
<dbReference type="GO" id="GO:0071555">
    <property type="term" value="P:cell wall organization"/>
    <property type="evidence" value="ECO:0007669"/>
    <property type="project" value="UniProtKB-UniRule"/>
</dbReference>
<dbReference type="Gene3D" id="2.40.440.10">
    <property type="entry name" value="L,D-transpeptidase catalytic domain-like"/>
    <property type="match status" value="1"/>
</dbReference>
<dbReference type="InterPro" id="IPR005490">
    <property type="entry name" value="LD_TPept_cat_dom"/>
</dbReference>
<comment type="pathway">
    <text evidence="1 7">Cell wall biogenesis; peptidoglycan biosynthesis.</text>
</comment>
<accession>A0A0W0RSY1</accession>
<evidence type="ECO:0000313" key="10">
    <source>
        <dbReference type="Proteomes" id="UP000054695"/>
    </source>
</evidence>
<dbReference type="GO" id="GO:0018104">
    <property type="term" value="P:peptidoglycan-protein cross-linking"/>
    <property type="evidence" value="ECO:0007669"/>
    <property type="project" value="TreeGrafter"/>
</dbReference>
<sequence length="251" mass="28426">MTQLRSFMKIMISMIVSIYLLIMSQLALAHATYGENLCNSPDYFCMKIKNGESWEKLFPNPEERDMVRRINRMNIALHSGMTIAVPKNIDRLTIYDVSPFPRYIDSQGEKAIYVSQKKLAWAAYDQDGELLWWGPISSGIGKCPGVIGGCNTPTGSFRVIRKQDIDCVSTVFPRRADGNDGGALMPYCMHFFRGYALHGSYDVPGYRASHGCVRMFIEDARWLNEEFIDLPGDGMKGTRVIIDPPDYPNEK</sequence>
<dbReference type="Pfam" id="PF03734">
    <property type="entry name" value="YkuD"/>
    <property type="match status" value="1"/>
</dbReference>
<evidence type="ECO:0000256" key="1">
    <source>
        <dbReference type="ARBA" id="ARBA00004752"/>
    </source>
</evidence>
<dbReference type="InterPro" id="IPR038063">
    <property type="entry name" value="Transpep_catalytic_dom"/>
</dbReference>
<feature type="active site" description="Proton donor/acceptor" evidence="7">
    <location>
        <position position="198"/>
    </location>
</feature>
<dbReference type="GO" id="GO:0008360">
    <property type="term" value="P:regulation of cell shape"/>
    <property type="evidence" value="ECO:0007669"/>
    <property type="project" value="UniProtKB-UniRule"/>
</dbReference>
<dbReference type="InterPro" id="IPR050979">
    <property type="entry name" value="LD-transpeptidase"/>
</dbReference>
<reference evidence="9 10" key="1">
    <citation type="submission" date="2015-11" db="EMBL/GenBank/DDBJ databases">
        <title>Genomic analysis of 38 Legionella species identifies large and diverse effector repertoires.</title>
        <authorList>
            <person name="Burstein D."/>
            <person name="Amaro F."/>
            <person name="Zusman T."/>
            <person name="Lifshitz Z."/>
            <person name="Cohen O."/>
            <person name="Gilbert J.A."/>
            <person name="Pupko T."/>
            <person name="Shuman H.A."/>
            <person name="Segal G."/>
        </authorList>
    </citation>
    <scope>NUCLEOTIDE SEQUENCE [LARGE SCALE GENOMIC DNA]</scope>
    <source>
        <strain evidence="9 10">WIGA</strain>
    </source>
</reference>
<dbReference type="GO" id="GO:0016740">
    <property type="term" value="F:transferase activity"/>
    <property type="evidence" value="ECO:0007669"/>
    <property type="project" value="UniProtKB-KW"/>
</dbReference>